<dbReference type="InterPro" id="IPR001792">
    <property type="entry name" value="Acylphosphatase-like_dom"/>
</dbReference>
<evidence type="ECO:0000313" key="9">
    <source>
        <dbReference type="Proteomes" id="UP000245125"/>
    </source>
</evidence>
<comment type="catalytic activity">
    <reaction evidence="3 4 5">
        <text>an acyl phosphate + H2O = a carboxylate + phosphate + H(+)</text>
        <dbReference type="Rhea" id="RHEA:14965"/>
        <dbReference type="ChEBI" id="CHEBI:15377"/>
        <dbReference type="ChEBI" id="CHEBI:15378"/>
        <dbReference type="ChEBI" id="CHEBI:29067"/>
        <dbReference type="ChEBI" id="CHEBI:43474"/>
        <dbReference type="ChEBI" id="CHEBI:59918"/>
        <dbReference type="EC" id="3.6.1.7"/>
    </reaction>
</comment>
<dbReference type="PROSITE" id="PS51160">
    <property type="entry name" value="ACYLPHOSPHATASE_3"/>
    <property type="match status" value="1"/>
</dbReference>
<keyword evidence="4 5" id="KW-0378">Hydrolase</keyword>
<dbReference type="PANTHER" id="PTHR47268:SF4">
    <property type="entry name" value="ACYLPHOSPHATASE"/>
    <property type="match status" value="1"/>
</dbReference>
<sequence length="92" mass="10470">MEKAWAHLFIKGRVQGVFFRAFTRNVAVKLGLNGWVKNLYDGSVEAVFEGDKELIGQAIEHCRMGPPGAYVDDIEVTWEGYSGRERGFEVRY</sequence>
<dbReference type="AlphaFoldDB" id="A0A2U3QIH2"/>
<dbReference type="Pfam" id="PF00708">
    <property type="entry name" value="Acylphosphatase"/>
    <property type="match status" value="1"/>
</dbReference>
<dbReference type="SUPFAM" id="SSF54975">
    <property type="entry name" value="Acylphosphatase/BLUF domain-like"/>
    <property type="match status" value="1"/>
</dbReference>
<dbReference type="PRINTS" id="PR00112">
    <property type="entry name" value="ACYLPHPHTASE"/>
</dbReference>
<feature type="active site" evidence="4">
    <location>
        <position position="38"/>
    </location>
</feature>
<dbReference type="OrthoDB" id="9808093at2"/>
<organism evidence="8 9">
    <name type="scientific">Candidatus Sulfobium mesophilum</name>
    <dbReference type="NCBI Taxonomy" id="2016548"/>
    <lineage>
        <taxon>Bacteria</taxon>
        <taxon>Pseudomonadati</taxon>
        <taxon>Nitrospirota</taxon>
        <taxon>Nitrospiria</taxon>
        <taxon>Nitrospirales</taxon>
        <taxon>Nitrospiraceae</taxon>
        <taxon>Candidatus Sulfobium</taxon>
    </lineage>
</organism>
<evidence type="ECO:0000256" key="5">
    <source>
        <dbReference type="RuleBase" id="RU000553"/>
    </source>
</evidence>
<name>A0A2U3QIH2_9BACT</name>
<gene>
    <name evidence="8" type="primary">acyP</name>
    <name evidence="8" type="ORF">NBG4_470013</name>
</gene>
<evidence type="ECO:0000313" key="8">
    <source>
        <dbReference type="EMBL" id="SPQ01212.1"/>
    </source>
</evidence>
<dbReference type="PROSITE" id="PS00151">
    <property type="entry name" value="ACYLPHOSPHATASE_2"/>
    <property type="match status" value="1"/>
</dbReference>
<evidence type="ECO:0000256" key="2">
    <source>
        <dbReference type="ARBA" id="ARBA00012150"/>
    </source>
</evidence>
<dbReference type="PANTHER" id="PTHR47268">
    <property type="entry name" value="ACYLPHOSPHATASE"/>
    <property type="match status" value="1"/>
</dbReference>
<dbReference type="InterPro" id="IPR020456">
    <property type="entry name" value="Acylphosphatase"/>
</dbReference>
<keyword evidence="9" id="KW-1185">Reference proteome</keyword>
<feature type="domain" description="Acylphosphatase-like" evidence="7">
    <location>
        <begin position="5"/>
        <end position="92"/>
    </location>
</feature>
<proteinExistence type="inferred from homology"/>
<comment type="similarity">
    <text evidence="1 6">Belongs to the acylphosphatase family.</text>
</comment>
<dbReference type="Gene3D" id="3.30.70.100">
    <property type="match status" value="1"/>
</dbReference>
<evidence type="ECO:0000256" key="1">
    <source>
        <dbReference type="ARBA" id="ARBA00005614"/>
    </source>
</evidence>
<evidence type="ECO:0000256" key="6">
    <source>
        <dbReference type="RuleBase" id="RU004168"/>
    </source>
</evidence>
<dbReference type="EC" id="3.6.1.7" evidence="2 4"/>
<dbReference type="Proteomes" id="UP000245125">
    <property type="component" value="Unassembled WGS sequence"/>
</dbReference>
<protein>
    <recommendedName>
        <fullName evidence="2 4">Acylphosphatase</fullName>
        <ecNumber evidence="2 4">3.6.1.7</ecNumber>
    </recommendedName>
</protein>
<dbReference type="GO" id="GO:0003998">
    <property type="term" value="F:acylphosphatase activity"/>
    <property type="evidence" value="ECO:0007669"/>
    <property type="project" value="UniProtKB-EC"/>
</dbReference>
<dbReference type="PROSITE" id="PS00150">
    <property type="entry name" value="ACYLPHOSPHATASE_1"/>
    <property type="match status" value="1"/>
</dbReference>
<evidence type="ECO:0000256" key="4">
    <source>
        <dbReference type="PROSITE-ProRule" id="PRU00520"/>
    </source>
</evidence>
<evidence type="ECO:0000256" key="3">
    <source>
        <dbReference type="ARBA" id="ARBA00047645"/>
    </source>
</evidence>
<reference evidence="9" key="1">
    <citation type="submission" date="2018-03" db="EMBL/GenBank/DDBJ databases">
        <authorList>
            <person name="Zecchin S."/>
        </authorList>
    </citation>
    <scope>NUCLEOTIDE SEQUENCE [LARGE SCALE GENOMIC DNA]</scope>
</reference>
<dbReference type="InterPro" id="IPR036046">
    <property type="entry name" value="Acylphosphatase-like_dom_sf"/>
</dbReference>
<feature type="active site" evidence="4">
    <location>
        <position position="20"/>
    </location>
</feature>
<dbReference type="InterPro" id="IPR017968">
    <property type="entry name" value="Acylphosphatase_CS"/>
</dbReference>
<accession>A0A2U3QIH2</accession>
<evidence type="ECO:0000259" key="7">
    <source>
        <dbReference type="PROSITE" id="PS51160"/>
    </source>
</evidence>
<dbReference type="EMBL" id="OUUY01000094">
    <property type="protein sequence ID" value="SPQ01212.1"/>
    <property type="molecule type" value="Genomic_DNA"/>
</dbReference>